<evidence type="ECO:0000313" key="5">
    <source>
        <dbReference type="EMBL" id="KAE9033382.1"/>
    </source>
</evidence>
<name>A0A6A3MKP7_9STRA</name>
<dbReference type="Proteomes" id="UP000435112">
    <property type="component" value="Unassembled WGS sequence"/>
</dbReference>
<feature type="region of interest" description="Disordered" evidence="1">
    <location>
        <begin position="36"/>
        <end position="56"/>
    </location>
</feature>
<dbReference type="OrthoDB" id="124945at2759"/>
<keyword evidence="2" id="KW-1133">Transmembrane helix</keyword>
<keyword evidence="2" id="KW-0472">Membrane</keyword>
<feature type="chain" id="PRO_5036165148" description="RxLR effector protein" evidence="3">
    <location>
        <begin position="22"/>
        <end position="190"/>
    </location>
</feature>
<dbReference type="AlphaFoldDB" id="A0A6A3MKP7"/>
<keyword evidence="2" id="KW-0812">Transmembrane</keyword>
<sequence>MRLGYILLVVVTFAIQGFAVADNAFGHEYAIPRDNRSLRSSSKAEAGVDTTNTETEERMKMPDFAKIFSFSKKESSVIKNSALTKTLSSNPSLRKSFENNPQLINTINSLQKDAAVMERLKSLEKSPSMNKLKTVLSKNPSALTEENVKKLGAAVLKPSTDSGVDKGTIIACGLMLLALVGGVTTLGLTT</sequence>
<accession>A0A6A3MKP7</accession>
<keyword evidence="3" id="KW-0732">Signal</keyword>
<evidence type="ECO:0000256" key="1">
    <source>
        <dbReference type="SAM" id="MobiDB-lite"/>
    </source>
</evidence>
<feature type="transmembrane region" description="Helical" evidence="2">
    <location>
        <begin position="167"/>
        <end position="188"/>
    </location>
</feature>
<protein>
    <recommendedName>
        <fullName evidence="10">RxLR effector protein</fullName>
    </recommendedName>
</protein>
<keyword evidence="8" id="KW-1185">Reference proteome</keyword>
<dbReference type="Proteomes" id="UP000429607">
    <property type="component" value="Unassembled WGS sequence"/>
</dbReference>
<evidence type="ECO:0000256" key="3">
    <source>
        <dbReference type="SAM" id="SignalP"/>
    </source>
</evidence>
<evidence type="ECO:0000256" key="2">
    <source>
        <dbReference type="SAM" id="Phobius"/>
    </source>
</evidence>
<comment type="caution">
    <text evidence="5">The sequence shown here is derived from an EMBL/GenBank/DDBJ whole genome shotgun (WGS) entry which is preliminary data.</text>
</comment>
<reference evidence="7 9" key="1">
    <citation type="submission" date="2018-09" db="EMBL/GenBank/DDBJ databases">
        <title>Genomic investigation of the strawberry pathogen Phytophthora fragariae indicates pathogenicity is determined by transcriptional variation in three key races.</title>
        <authorList>
            <person name="Adams T.M."/>
            <person name="Armitage A.D."/>
            <person name="Sobczyk M.K."/>
            <person name="Bates H.J."/>
            <person name="Dunwell J.M."/>
            <person name="Nellist C.F."/>
            <person name="Harrison R.J."/>
        </authorList>
    </citation>
    <scope>NUCLEOTIDE SEQUENCE [LARGE SCALE GENOMIC DNA]</scope>
    <source>
        <strain evidence="5 7">SCRP249</strain>
        <strain evidence="4 9">SCRP324</strain>
        <strain evidence="6 8">SCRP333</strain>
    </source>
</reference>
<evidence type="ECO:0000313" key="4">
    <source>
        <dbReference type="EMBL" id="KAE9027521.1"/>
    </source>
</evidence>
<evidence type="ECO:0000313" key="8">
    <source>
        <dbReference type="Proteomes" id="UP000434957"/>
    </source>
</evidence>
<feature type="signal peptide" evidence="3">
    <location>
        <begin position="1"/>
        <end position="21"/>
    </location>
</feature>
<dbReference type="EMBL" id="QXFT01000596">
    <property type="protein sequence ID" value="KAE9339955.1"/>
    <property type="molecule type" value="Genomic_DNA"/>
</dbReference>
<evidence type="ECO:0008006" key="10">
    <source>
        <dbReference type="Google" id="ProtNLM"/>
    </source>
</evidence>
<proteinExistence type="predicted"/>
<dbReference type="EMBL" id="QXFU01000610">
    <property type="protein sequence ID" value="KAE9027521.1"/>
    <property type="molecule type" value="Genomic_DNA"/>
</dbReference>
<evidence type="ECO:0000313" key="6">
    <source>
        <dbReference type="EMBL" id="KAE9339955.1"/>
    </source>
</evidence>
<evidence type="ECO:0000313" key="7">
    <source>
        <dbReference type="Proteomes" id="UP000429607"/>
    </source>
</evidence>
<dbReference type="EMBL" id="QXFV01000590">
    <property type="protein sequence ID" value="KAE9033382.1"/>
    <property type="molecule type" value="Genomic_DNA"/>
</dbReference>
<dbReference type="Proteomes" id="UP000434957">
    <property type="component" value="Unassembled WGS sequence"/>
</dbReference>
<gene>
    <name evidence="5" type="ORF">PR001_g10183</name>
    <name evidence="4" type="ORF">PR002_g10639</name>
    <name evidence="6" type="ORF">PR003_g10745</name>
</gene>
<organism evidence="5 7">
    <name type="scientific">Phytophthora rubi</name>
    <dbReference type="NCBI Taxonomy" id="129364"/>
    <lineage>
        <taxon>Eukaryota</taxon>
        <taxon>Sar</taxon>
        <taxon>Stramenopiles</taxon>
        <taxon>Oomycota</taxon>
        <taxon>Peronosporomycetes</taxon>
        <taxon>Peronosporales</taxon>
        <taxon>Peronosporaceae</taxon>
        <taxon>Phytophthora</taxon>
    </lineage>
</organism>
<feature type="compositionally biased region" description="Polar residues" evidence="1">
    <location>
        <begin position="38"/>
        <end position="53"/>
    </location>
</feature>
<evidence type="ECO:0000313" key="9">
    <source>
        <dbReference type="Proteomes" id="UP000435112"/>
    </source>
</evidence>